<reference evidence="2 3" key="1">
    <citation type="submission" date="2024-04" db="EMBL/GenBank/DDBJ databases">
        <title>Phyllosticta paracitricarpa is synonymous to the EU quarantine fungus P. citricarpa based on phylogenomic analyses.</title>
        <authorList>
            <consortium name="Lawrence Berkeley National Laboratory"/>
            <person name="Van ingen-buijs V.A."/>
            <person name="Van westerhoven A.C."/>
            <person name="Haridas S."/>
            <person name="Skiadas P."/>
            <person name="Martin F."/>
            <person name="Groenewald J.Z."/>
            <person name="Crous P.W."/>
            <person name="Seidl M.F."/>
        </authorList>
    </citation>
    <scope>NUCLEOTIDE SEQUENCE [LARGE SCALE GENOMIC DNA]</scope>
    <source>
        <strain evidence="2 3">CPC 17464</strain>
    </source>
</reference>
<dbReference type="Proteomes" id="UP001360953">
    <property type="component" value="Unassembled WGS sequence"/>
</dbReference>
<dbReference type="GeneID" id="92031366"/>
<evidence type="ECO:0000313" key="2">
    <source>
        <dbReference type="EMBL" id="KAK7531723.1"/>
    </source>
</evidence>
<feature type="region of interest" description="Disordered" evidence="1">
    <location>
        <begin position="73"/>
        <end position="93"/>
    </location>
</feature>
<feature type="region of interest" description="Disordered" evidence="1">
    <location>
        <begin position="1"/>
        <end position="43"/>
    </location>
</feature>
<organism evidence="2 3">
    <name type="scientific">Phyllosticta citribraziliensis</name>
    <dbReference type="NCBI Taxonomy" id="989973"/>
    <lineage>
        <taxon>Eukaryota</taxon>
        <taxon>Fungi</taxon>
        <taxon>Dikarya</taxon>
        <taxon>Ascomycota</taxon>
        <taxon>Pezizomycotina</taxon>
        <taxon>Dothideomycetes</taxon>
        <taxon>Dothideomycetes incertae sedis</taxon>
        <taxon>Botryosphaeriales</taxon>
        <taxon>Phyllostictaceae</taxon>
        <taxon>Phyllosticta</taxon>
    </lineage>
</organism>
<accession>A0ABR1LAQ1</accession>
<comment type="caution">
    <text evidence="2">The sequence shown here is derived from an EMBL/GenBank/DDBJ whole genome shotgun (WGS) entry which is preliminary data.</text>
</comment>
<keyword evidence="3" id="KW-1185">Reference proteome</keyword>
<evidence type="ECO:0000256" key="1">
    <source>
        <dbReference type="SAM" id="MobiDB-lite"/>
    </source>
</evidence>
<dbReference type="RefSeq" id="XP_066651547.1">
    <property type="nucleotide sequence ID" value="XM_066798460.1"/>
</dbReference>
<name>A0ABR1LAQ1_9PEZI</name>
<proteinExistence type="predicted"/>
<dbReference type="EMBL" id="JBBPEH010000012">
    <property type="protein sequence ID" value="KAK7531723.1"/>
    <property type="molecule type" value="Genomic_DNA"/>
</dbReference>
<protein>
    <submittedName>
        <fullName evidence="2">Uncharacterized protein</fullName>
    </submittedName>
</protein>
<sequence>MNACNNPPNPAAPPHDDGCLGSQASSAPAIPSTPTYPPDSTAPQIESSLLVLDHLGNGPPGLGDVTLHTVLAGAQGDSSGPGSADAVVSTQGSRLPTEDYRRPILVVKKDGNGNEDLKLFFALFDTGSSDVNLISAKLVKYLELEMRDRSRWSRILDVLFPWRKKSQLCNTDGTSIHQEGKVKIRWYCRDQTVYDKQALWFTPGFYVTEHFVVENATADVLLSLSTWDELGLRDRPISMITRKPQPDMSKGNLQKVAADKAMQTETRIGKKSKIAAATMEAYRAKKAAKYSSSSSNGNGA</sequence>
<gene>
    <name evidence="2" type="ORF">J3D65DRAFT_606786</name>
</gene>
<evidence type="ECO:0000313" key="3">
    <source>
        <dbReference type="Proteomes" id="UP001360953"/>
    </source>
</evidence>